<evidence type="ECO:0000313" key="3">
    <source>
        <dbReference type="EMBL" id="PWY83544.1"/>
    </source>
</evidence>
<dbReference type="RefSeq" id="XP_025399987.1">
    <property type="nucleotide sequence ID" value="XM_025539010.1"/>
</dbReference>
<feature type="transmembrane region" description="Helical" evidence="2">
    <location>
        <begin position="180"/>
        <end position="195"/>
    </location>
</feature>
<protein>
    <submittedName>
        <fullName evidence="3">Uncharacterized protein</fullName>
    </submittedName>
</protein>
<dbReference type="Proteomes" id="UP000247233">
    <property type="component" value="Unassembled WGS sequence"/>
</dbReference>
<reference evidence="3 4" key="1">
    <citation type="submission" date="2016-12" db="EMBL/GenBank/DDBJ databases">
        <title>The genomes of Aspergillus section Nigri reveals drivers in fungal speciation.</title>
        <authorList>
            <consortium name="DOE Joint Genome Institute"/>
            <person name="Vesth T.C."/>
            <person name="Nybo J."/>
            <person name="Theobald S."/>
            <person name="Brandl J."/>
            <person name="Frisvad J.C."/>
            <person name="Nielsen K.F."/>
            <person name="Lyhne E.K."/>
            <person name="Kogle M.E."/>
            <person name="Kuo A."/>
            <person name="Riley R."/>
            <person name="Clum A."/>
            <person name="Nolan M."/>
            <person name="Lipzen A."/>
            <person name="Salamov A."/>
            <person name="Henrissat B."/>
            <person name="Wiebenga A."/>
            <person name="De Vries R.P."/>
            <person name="Grigoriev I.V."/>
            <person name="Mortensen U.H."/>
            <person name="Andersen M.R."/>
            <person name="Baker S.E."/>
        </authorList>
    </citation>
    <scope>NUCLEOTIDE SEQUENCE [LARGE SCALE GENOMIC DNA]</scope>
    <source>
        <strain evidence="3 4">CBS 117.55</strain>
    </source>
</reference>
<keyword evidence="2" id="KW-1133">Transmembrane helix</keyword>
<accession>A0A317WAK7</accession>
<dbReference type="EMBL" id="MSFL01000010">
    <property type="protein sequence ID" value="PWY83544.1"/>
    <property type="molecule type" value="Genomic_DNA"/>
</dbReference>
<dbReference type="AlphaFoldDB" id="A0A317WAK7"/>
<evidence type="ECO:0000256" key="2">
    <source>
        <dbReference type="SAM" id="Phobius"/>
    </source>
</evidence>
<dbReference type="GeneID" id="37061247"/>
<comment type="caution">
    <text evidence="3">The sequence shown here is derived from an EMBL/GenBank/DDBJ whole genome shotgun (WGS) entry which is preliminary data.</text>
</comment>
<sequence>MNESISSLFPVSTGNLHAAAANRWPGNSRSVTPLDSDTCLSIVRFLRHPSPFPSSAPSSLFPSFLSLPLSSFPPSPFIPPPSIEFTIPLILTLPFPFDFPVFRSPQSRAATASCAVGGSSPRRLVSHPHHQHPPRPHSSVCSRPAIRSSLPPPPSSRPLSATQENKRIIRHEPDPGDASPLYYYFIIIIAIIIIID</sequence>
<feature type="compositionally biased region" description="Low complexity" evidence="1">
    <location>
        <begin position="137"/>
        <end position="149"/>
    </location>
</feature>
<organism evidence="3 4">
    <name type="scientific">Aspergillus heteromorphus CBS 117.55</name>
    <dbReference type="NCBI Taxonomy" id="1448321"/>
    <lineage>
        <taxon>Eukaryota</taxon>
        <taxon>Fungi</taxon>
        <taxon>Dikarya</taxon>
        <taxon>Ascomycota</taxon>
        <taxon>Pezizomycotina</taxon>
        <taxon>Eurotiomycetes</taxon>
        <taxon>Eurotiomycetidae</taxon>
        <taxon>Eurotiales</taxon>
        <taxon>Aspergillaceae</taxon>
        <taxon>Aspergillus</taxon>
        <taxon>Aspergillus subgen. Circumdati</taxon>
    </lineage>
</organism>
<name>A0A317WAK7_9EURO</name>
<feature type="region of interest" description="Disordered" evidence="1">
    <location>
        <begin position="118"/>
        <end position="172"/>
    </location>
</feature>
<dbReference type="VEuPathDB" id="FungiDB:BO70DRAFT_28135"/>
<keyword evidence="2" id="KW-0812">Transmembrane</keyword>
<feature type="compositionally biased region" description="Basic residues" evidence="1">
    <location>
        <begin position="124"/>
        <end position="135"/>
    </location>
</feature>
<keyword evidence="2" id="KW-0472">Membrane</keyword>
<evidence type="ECO:0000256" key="1">
    <source>
        <dbReference type="SAM" id="MobiDB-lite"/>
    </source>
</evidence>
<keyword evidence="4" id="KW-1185">Reference proteome</keyword>
<gene>
    <name evidence="3" type="ORF">BO70DRAFT_28135</name>
</gene>
<evidence type="ECO:0000313" key="4">
    <source>
        <dbReference type="Proteomes" id="UP000247233"/>
    </source>
</evidence>
<proteinExistence type="predicted"/>